<dbReference type="EMBL" id="CP029078">
    <property type="protein sequence ID" value="QCN89075.1"/>
    <property type="molecule type" value="Genomic_DNA"/>
</dbReference>
<keyword evidence="6" id="KW-1185">Reference proteome</keyword>
<feature type="domain" description="UspA" evidence="2">
    <location>
        <begin position="155"/>
        <end position="290"/>
    </location>
</feature>
<dbReference type="InterPro" id="IPR014729">
    <property type="entry name" value="Rossmann-like_a/b/a_fold"/>
</dbReference>
<organism evidence="3 5">
    <name type="scientific">Streptomyces griseoviridis</name>
    <dbReference type="NCBI Taxonomy" id="45398"/>
    <lineage>
        <taxon>Bacteria</taxon>
        <taxon>Bacillati</taxon>
        <taxon>Actinomycetota</taxon>
        <taxon>Actinomycetes</taxon>
        <taxon>Kitasatosporales</taxon>
        <taxon>Streptomycetaceae</taxon>
        <taxon>Streptomyces</taxon>
    </lineage>
</organism>
<proteinExistence type="inferred from homology"/>
<feature type="domain" description="UspA" evidence="2">
    <location>
        <begin position="8"/>
        <end position="142"/>
    </location>
</feature>
<evidence type="ECO:0000259" key="2">
    <source>
        <dbReference type="Pfam" id="PF00582"/>
    </source>
</evidence>
<accession>A0A3S9Z8Q2</accession>
<dbReference type="AlphaFoldDB" id="A0A3S9Z8Q2"/>
<reference evidence="4 6" key="1">
    <citation type="submission" date="2018-04" db="EMBL/GenBank/DDBJ databases">
        <title>Complete genome sequences of Streptomyces griseoviridis K61 and characterization of antagonistic properties of biological control agents.</title>
        <authorList>
            <person name="Mariita R.M."/>
            <person name="Sello J.K."/>
        </authorList>
    </citation>
    <scope>NUCLEOTIDE SEQUENCE [LARGE SCALE GENOMIC DNA]</scope>
    <source>
        <strain evidence="4 6">K61</strain>
    </source>
</reference>
<dbReference type="PRINTS" id="PR01438">
    <property type="entry name" value="UNVRSLSTRESS"/>
</dbReference>
<name>A0A3S9Z8Q2_STRGD</name>
<dbReference type="Gene3D" id="3.40.50.620">
    <property type="entry name" value="HUPs"/>
    <property type="match status" value="2"/>
</dbReference>
<dbReference type="PANTHER" id="PTHR46553">
    <property type="entry name" value="ADENINE NUCLEOTIDE ALPHA HYDROLASES-LIKE SUPERFAMILY PROTEIN"/>
    <property type="match status" value="1"/>
</dbReference>
<dbReference type="KEGG" id="sgd:ELQ87_07000"/>
<dbReference type="SUPFAM" id="SSF52402">
    <property type="entry name" value="Adenine nucleotide alpha hydrolases-like"/>
    <property type="match status" value="2"/>
</dbReference>
<reference evidence="3 5" key="2">
    <citation type="submission" date="2018-12" db="EMBL/GenBank/DDBJ databases">
        <title>Streptomyces griseoviridis F1-27 complete genome.</title>
        <authorList>
            <person name="Mariita R.M."/>
            <person name="Sello J.K."/>
        </authorList>
    </citation>
    <scope>NUCLEOTIDE SEQUENCE [LARGE SCALE GENOMIC DNA]</scope>
    <source>
        <strain evidence="3 5">F1-27</strain>
    </source>
</reference>
<dbReference type="Proteomes" id="UP000271291">
    <property type="component" value="Chromosome"/>
</dbReference>
<evidence type="ECO:0000313" key="3">
    <source>
        <dbReference type="EMBL" id="AZS84070.1"/>
    </source>
</evidence>
<protein>
    <submittedName>
        <fullName evidence="3">Universal stress protein</fullName>
    </submittedName>
</protein>
<evidence type="ECO:0000313" key="4">
    <source>
        <dbReference type="EMBL" id="QCN89075.1"/>
    </source>
</evidence>
<dbReference type="Proteomes" id="UP000501753">
    <property type="component" value="Chromosome"/>
</dbReference>
<dbReference type="OrthoDB" id="3174546at2"/>
<dbReference type="Pfam" id="PF00582">
    <property type="entry name" value="Usp"/>
    <property type="match status" value="2"/>
</dbReference>
<dbReference type="PANTHER" id="PTHR46553:SF3">
    <property type="entry name" value="ADENINE NUCLEOTIDE ALPHA HYDROLASES-LIKE SUPERFAMILY PROTEIN"/>
    <property type="match status" value="1"/>
</dbReference>
<evidence type="ECO:0000313" key="5">
    <source>
        <dbReference type="Proteomes" id="UP000271291"/>
    </source>
</evidence>
<dbReference type="EMBL" id="CP034687">
    <property type="protein sequence ID" value="AZS84070.1"/>
    <property type="molecule type" value="Genomic_DNA"/>
</dbReference>
<evidence type="ECO:0000256" key="1">
    <source>
        <dbReference type="ARBA" id="ARBA00008791"/>
    </source>
</evidence>
<dbReference type="CDD" id="cd00293">
    <property type="entry name" value="USP-like"/>
    <property type="match status" value="1"/>
</dbReference>
<sequence length="293" mass="30248">MSATGLPVTVGIDGTEPSLRAVDWAADEAALRGAPLRLVHASLWERYEGGLLPLDPEEPYERMRVEENAAVAERRARLRHPDATVTLAVFPEDPESVLVRESATAQALVLGCRGRGTMGRAFLGSVSLGVAGHAHCPVIVVRGGGGQPPSPAAGRIALGVDAVAGGSAAARFALDEAALRGTSLRAVRVRRRSPLQATAGPARADGGPGLPERPAAAACLADALRDAPGTLEVDGATVEGHPRDVLLAVSREADLIVVGTRRRHGHTGVRPNGVAHALLLHASCPVAVVPEHS</sequence>
<dbReference type="InterPro" id="IPR006015">
    <property type="entry name" value="Universal_stress_UspA"/>
</dbReference>
<evidence type="ECO:0000313" key="6">
    <source>
        <dbReference type="Proteomes" id="UP000501753"/>
    </source>
</evidence>
<comment type="similarity">
    <text evidence="1">Belongs to the universal stress protein A family.</text>
</comment>
<dbReference type="RefSeq" id="WP_127176977.1">
    <property type="nucleotide sequence ID" value="NZ_CP029078.1"/>
</dbReference>
<gene>
    <name evidence="4" type="ORF">DDJ31_32355</name>
    <name evidence="3" type="ORF">ELQ87_07000</name>
</gene>
<dbReference type="InterPro" id="IPR006016">
    <property type="entry name" value="UspA"/>
</dbReference>